<dbReference type="EnsemblMetazoa" id="ACHR014210-RD">
    <property type="protein sequence ID" value="ACHR014210-PD"/>
    <property type="gene ID" value="ACHR014210"/>
</dbReference>
<dbReference type="AlphaFoldDB" id="A0A182KIC3"/>
<reference evidence="1" key="2">
    <citation type="submission" date="2020-05" db="UniProtKB">
        <authorList>
            <consortium name="EnsemblMetazoa"/>
        </authorList>
    </citation>
    <scope>IDENTIFICATION</scope>
    <source>
        <strain evidence="1">ACHKN1017</strain>
    </source>
</reference>
<proteinExistence type="predicted"/>
<accession>A0A182KIC3</accession>
<reference evidence="2" key="1">
    <citation type="submission" date="2013-03" db="EMBL/GenBank/DDBJ databases">
        <title>The Genome Sequence of Anopheles christyi ACHKN1017.</title>
        <authorList>
            <consortium name="The Broad Institute Genomics Platform"/>
            <person name="Neafsey D.E."/>
            <person name="Besansky N."/>
            <person name="Walker B."/>
            <person name="Young S.K."/>
            <person name="Zeng Q."/>
            <person name="Gargeya S."/>
            <person name="Fitzgerald M."/>
            <person name="Haas B."/>
            <person name="Abouelleil A."/>
            <person name="Allen A.W."/>
            <person name="Alvarado L."/>
            <person name="Arachchi H.M."/>
            <person name="Berlin A.M."/>
            <person name="Chapman S.B."/>
            <person name="Gainer-Dewar J."/>
            <person name="Goldberg J."/>
            <person name="Griggs A."/>
            <person name="Gujja S."/>
            <person name="Hansen M."/>
            <person name="Howarth C."/>
            <person name="Imamovic A."/>
            <person name="Ireland A."/>
            <person name="Larimer J."/>
            <person name="McCowan C."/>
            <person name="Murphy C."/>
            <person name="Pearson M."/>
            <person name="Poon T.W."/>
            <person name="Priest M."/>
            <person name="Roberts A."/>
            <person name="Saif S."/>
            <person name="Shea T."/>
            <person name="Sisk P."/>
            <person name="Sykes S."/>
            <person name="Wortman J."/>
            <person name="Nusbaum C."/>
            <person name="Birren B."/>
        </authorList>
    </citation>
    <scope>NUCLEOTIDE SEQUENCE [LARGE SCALE GENOMIC DNA]</scope>
    <source>
        <strain evidence="2">ACHKN1017</strain>
    </source>
</reference>
<evidence type="ECO:0000313" key="1">
    <source>
        <dbReference type="EnsemblMetazoa" id="ACHR014210-PD"/>
    </source>
</evidence>
<organism evidence="1 2">
    <name type="scientific">Anopheles christyi</name>
    <dbReference type="NCBI Taxonomy" id="43041"/>
    <lineage>
        <taxon>Eukaryota</taxon>
        <taxon>Metazoa</taxon>
        <taxon>Ecdysozoa</taxon>
        <taxon>Arthropoda</taxon>
        <taxon>Hexapoda</taxon>
        <taxon>Insecta</taxon>
        <taxon>Pterygota</taxon>
        <taxon>Neoptera</taxon>
        <taxon>Endopterygota</taxon>
        <taxon>Diptera</taxon>
        <taxon>Nematocera</taxon>
        <taxon>Culicoidea</taxon>
        <taxon>Culicidae</taxon>
        <taxon>Anophelinae</taxon>
        <taxon>Anopheles</taxon>
    </lineage>
</organism>
<evidence type="ECO:0000313" key="2">
    <source>
        <dbReference type="Proteomes" id="UP000075881"/>
    </source>
</evidence>
<name>A0A182KIC3_9DIPT</name>
<dbReference type="EnsemblMetazoa" id="ACHR014210-RF">
    <property type="protein sequence ID" value="ACHR014210-PF"/>
    <property type="gene ID" value="ACHR014210"/>
</dbReference>
<sequence>MAAYVAFAKLPSVVVEPRVVV</sequence>
<keyword evidence="2" id="KW-1185">Reference proteome</keyword>
<dbReference type="Proteomes" id="UP000075881">
    <property type="component" value="Unassembled WGS sequence"/>
</dbReference>
<dbReference type="VEuPathDB" id="VectorBase:ACHR014210"/>
<protein>
    <submittedName>
        <fullName evidence="1">Uncharacterized protein</fullName>
    </submittedName>
</protein>